<proteinExistence type="predicted"/>
<sequence>MVTVSTLEVALGRVSRKYMTNSLRKRLVLEHKGPSQPSTSLSNGDKEIQEEAMHDEEEVAEEEAMIPDPKDCSLLTTYLRH</sequence>
<keyword evidence="3" id="KW-1185">Reference proteome</keyword>
<organism evidence="2 3">
    <name type="scientific">Crotalaria pallida</name>
    <name type="common">Smooth rattlebox</name>
    <name type="synonym">Crotalaria striata</name>
    <dbReference type="NCBI Taxonomy" id="3830"/>
    <lineage>
        <taxon>Eukaryota</taxon>
        <taxon>Viridiplantae</taxon>
        <taxon>Streptophyta</taxon>
        <taxon>Embryophyta</taxon>
        <taxon>Tracheophyta</taxon>
        <taxon>Spermatophyta</taxon>
        <taxon>Magnoliopsida</taxon>
        <taxon>eudicotyledons</taxon>
        <taxon>Gunneridae</taxon>
        <taxon>Pentapetalae</taxon>
        <taxon>rosids</taxon>
        <taxon>fabids</taxon>
        <taxon>Fabales</taxon>
        <taxon>Fabaceae</taxon>
        <taxon>Papilionoideae</taxon>
        <taxon>50 kb inversion clade</taxon>
        <taxon>genistoids sensu lato</taxon>
        <taxon>core genistoids</taxon>
        <taxon>Crotalarieae</taxon>
        <taxon>Crotalaria</taxon>
    </lineage>
</organism>
<dbReference type="EMBL" id="JAYWIO010000001">
    <property type="protein sequence ID" value="KAK7290948.1"/>
    <property type="molecule type" value="Genomic_DNA"/>
</dbReference>
<name>A0AAN9J2J1_CROPI</name>
<protein>
    <submittedName>
        <fullName evidence="2">Uncharacterized protein</fullName>
    </submittedName>
</protein>
<comment type="caution">
    <text evidence="2">The sequence shown here is derived from an EMBL/GenBank/DDBJ whole genome shotgun (WGS) entry which is preliminary data.</text>
</comment>
<feature type="region of interest" description="Disordered" evidence="1">
    <location>
        <begin position="31"/>
        <end position="67"/>
    </location>
</feature>
<gene>
    <name evidence="2" type="ORF">RIF29_05753</name>
</gene>
<reference evidence="2 3" key="1">
    <citation type="submission" date="2024-01" db="EMBL/GenBank/DDBJ databases">
        <title>The genomes of 5 underutilized Papilionoideae crops provide insights into root nodulation and disease resistanc.</title>
        <authorList>
            <person name="Yuan L."/>
        </authorList>
    </citation>
    <scope>NUCLEOTIDE SEQUENCE [LARGE SCALE GENOMIC DNA]</scope>
    <source>
        <strain evidence="2">ZHUSHIDOU_FW_LH</strain>
        <tissue evidence="2">Leaf</tissue>
    </source>
</reference>
<evidence type="ECO:0000313" key="3">
    <source>
        <dbReference type="Proteomes" id="UP001372338"/>
    </source>
</evidence>
<evidence type="ECO:0000256" key="1">
    <source>
        <dbReference type="SAM" id="MobiDB-lite"/>
    </source>
</evidence>
<dbReference type="AlphaFoldDB" id="A0AAN9J2J1"/>
<dbReference type="Proteomes" id="UP001372338">
    <property type="component" value="Unassembled WGS sequence"/>
</dbReference>
<evidence type="ECO:0000313" key="2">
    <source>
        <dbReference type="EMBL" id="KAK7290948.1"/>
    </source>
</evidence>
<feature type="compositionally biased region" description="Acidic residues" evidence="1">
    <location>
        <begin position="53"/>
        <end position="65"/>
    </location>
</feature>
<accession>A0AAN9J2J1</accession>